<reference evidence="5 6" key="1">
    <citation type="submission" date="2013-07" db="EMBL/GenBank/DDBJ databases">
        <title>Isolation of a new Chlamydia species from the feral Sacred Ibis (Threskiornis aethiopicus): Chlamydia ibidis.</title>
        <authorList>
            <person name="Vorimore F."/>
            <person name="Hsia R.-C."/>
            <person name="Huot-Creasy H."/>
            <person name="Bastian S."/>
            <person name="Deruyter L."/>
            <person name="Passet A."/>
            <person name="Sachse K."/>
            <person name="Bavoil P."/>
            <person name="Myers G."/>
            <person name="Laroucau K."/>
        </authorList>
    </citation>
    <scope>NUCLEOTIDE SEQUENCE [LARGE SCALE GENOMIC DNA]</scope>
    <source>
        <strain evidence="5 6">10-1398/6</strain>
    </source>
</reference>
<protein>
    <recommendedName>
        <fullName evidence="2">N-acetylmuramoyl-L-alanine amidase</fullName>
        <ecNumber evidence="2">3.5.1.28</ecNumber>
    </recommendedName>
</protein>
<evidence type="ECO:0000256" key="2">
    <source>
        <dbReference type="ARBA" id="ARBA00011901"/>
    </source>
</evidence>
<sequence length="238" mass="26204">MSNSSFLLLFFFLGFVVEASVDGSPSPHRVRRNEVIYIDPGHGGKDKGTASKELGYEEKSLTLTLANSVQSYLRRMGYKPVLTRSTDVYVDLGKRAALANQNKADIFVSIHCNYSSNVSAFGTEVYFYNGNNNTASRSRRSEALGKDILNSMQKNGALKIRGVKAGNFAVIRETDMPAVLVETGFLSNSRERAALLDARYRMHVAKGIAEGIHTFIVGPNFQKNVPSVKTRKLSPQTS</sequence>
<keyword evidence="3" id="KW-0378">Hydrolase</keyword>
<keyword evidence="6" id="KW-1185">Reference proteome</keyword>
<feature type="domain" description="MurNAc-LAA" evidence="4">
    <location>
        <begin position="96"/>
        <end position="213"/>
    </location>
</feature>
<evidence type="ECO:0000313" key="5">
    <source>
        <dbReference type="EMBL" id="EQM62588.1"/>
    </source>
</evidence>
<proteinExistence type="predicted"/>
<comment type="catalytic activity">
    <reaction evidence="1">
        <text>Hydrolyzes the link between N-acetylmuramoyl residues and L-amino acid residues in certain cell-wall glycopeptides.</text>
        <dbReference type="EC" id="3.5.1.28"/>
    </reaction>
</comment>
<dbReference type="InterPro" id="IPR002508">
    <property type="entry name" value="MurNAc-LAA_cat"/>
</dbReference>
<evidence type="ECO:0000256" key="1">
    <source>
        <dbReference type="ARBA" id="ARBA00001561"/>
    </source>
</evidence>
<comment type="caution">
    <text evidence="5">The sequence shown here is derived from an EMBL/GenBank/DDBJ whole genome shotgun (WGS) entry which is preliminary data.</text>
</comment>
<evidence type="ECO:0000313" key="6">
    <source>
        <dbReference type="Proteomes" id="UP000016064"/>
    </source>
</evidence>
<dbReference type="PANTHER" id="PTHR30404">
    <property type="entry name" value="N-ACETYLMURAMOYL-L-ALANINE AMIDASE"/>
    <property type="match status" value="1"/>
</dbReference>
<dbReference type="Pfam" id="PF01520">
    <property type="entry name" value="Amidase_3"/>
    <property type="match status" value="1"/>
</dbReference>
<dbReference type="SUPFAM" id="SSF53187">
    <property type="entry name" value="Zn-dependent exopeptidases"/>
    <property type="match status" value="1"/>
</dbReference>
<dbReference type="CDD" id="cd02696">
    <property type="entry name" value="MurNAc-LAA"/>
    <property type="match status" value="1"/>
</dbReference>
<dbReference type="EC" id="3.5.1.28" evidence="2"/>
<organism evidence="5 6">
    <name type="scientific">Chlamydia ibidis 10-1398/6</name>
    <dbReference type="NCBI Taxonomy" id="1046581"/>
    <lineage>
        <taxon>Bacteria</taxon>
        <taxon>Pseudomonadati</taxon>
        <taxon>Chlamydiota</taxon>
        <taxon>Chlamydiia</taxon>
        <taxon>Chlamydiales</taxon>
        <taxon>Chlamydiaceae</taxon>
        <taxon>Chlamydia/Chlamydophila group</taxon>
        <taxon>Chlamydia</taxon>
    </lineage>
</organism>
<dbReference type="EMBL" id="APJW01000002">
    <property type="protein sequence ID" value="EQM62588.1"/>
    <property type="molecule type" value="Genomic_DNA"/>
</dbReference>
<name>A0ABN0MZD0_9CHLA</name>
<dbReference type="SMART" id="SM00646">
    <property type="entry name" value="Ami_3"/>
    <property type="match status" value="1"/>
</dbReference>
<dbReference type="InterPro" id="IPR050695">
    <property type="entry name" value="N-acetylmuramoyl_amidase_3"/>
</dbReference>
<gene>
    <name evidence="5" type="ORF">H359_0738</name>
</gene>
<evidence type="ECO:0000256" key="3">
    <source>
        <dbReference type="ARBA" id="ARBA00022801"/>
    </source>
</evidence>
<dbReference type="Proteomes" id="UP000016064">
    <property type="component" value="Unassembled WGS sequence"/>
</dbReference>
<dbReference type="PANTHER" id="PTHR30404:SF0">
    <property type="entry name" value="N-ACETYLMURAMOYL-L-ALANINE AMIDASE AMIC"/>
    <property type="match status" value="1"/>
</dbReference>
<evidence type="ECO:0000259" key="4">
    <source>
        <dbReference type="SMART" id="SM00646"/>
    </source>
</evidence>
<dbReference type="Gene3D" id="3.40.630.40">
    <property type="entry name" value="Zn-dependent exopeptidases"/>
    <property type="match status" value="1"/>
</dbReference>
<accession>A0ABN0MZD0</accession>